<feature type="transmembrane region" description="Helical" evidence="1">
    <location>
        <begin position="295"/>
        <end position="316"/>
    </location>
</feature>
<gene>
    <name evidence="2" type="ordered locus">AM1_H0097</name>
</gene>
<keyword evidence="2" id="KW-0614">Plasmid</keyword>
<feature type="transmembrane region" description="Helical" evidence="1">
    <location>
        <begin position="391"/>
        <end position="415"/>
    </location>
</feature>
<keyword evidence="3" id="KW-1185">Reference proteome</keyword>
<keyword evidence="1" id="KW-0472">Membrane</keyword>
<dbReference type="HOGENOM" id="CLU_645000_0_0_3"/>
<proteinExistence type="predicted"/>
<name>A8ZR11_ACAM1</name>
<evidence type="ECO:0000313" key="3">
    <source>
        <dbReference type="Proteomes" id="UP000000268"/>
    </source>
</evidence>
<keyword evidence="1" id="KW-0812">Transmembrane</keyword>
<accession>A8ZR11</accession>
<dbReference type="EMBL" id="CP000845">
    <property type="protein sequence ID" value="ABW33447.1"/>
    <property type="molecule type" value="Genomic_DNA"/>
</dbReference>
<protein>
    <submittedName>
        <fullName evidence="2">Uncharacterized protein</fullName>
    </submittedName>
</protein>
<dbReference type="Proteomes" id="UP000000268">
    <property type="component" value="Plasmid pREB8"/>
</dbReference>
<sequence length="425" mass="46406">MIIVLYQATHAHADFAEDLISDLEPSVAHDAFWDDLWNATFDRSTGISGDTQRIAFGAVGTVVRWVTLIALFVVLLHYGSGMMSSGTSLRKGNEFTIKSVFPVVVILALLANQFAGVHAVGMFVNQARLGITGEAYAQSEFATTFRSAIKDAYFSEKYRENVAFRAKQCNQIETPITTIPSLEEPTNPETPLTDEQRQYYKKVRCIQSMVDYIKTLQAKVEAECADGCVGTRVGIVKDLKRYGVQGVPAIVAENLDTFVIPIQKLGELAADAAKHGAQETYRLIFRAIQWAWTSFLNMGFYLTAVGAPITYAISLMPTKRHFLFDLNLFSLLMFSLAEFANIFCIGIVALMLQRPTLVDLGGYIFPLTYGLLAPLVSGSIFLGGFKAAASFRGGALGVASAAGGIAGGIATSAMISARNRREQYY</sequence>
<evidence type="ECO:0000313" key="2">
    <source>
        <dbReference type="EMBL" id="ABW33447.1"/>
    </source>
</evidence>
<feature type="transmembrane region" description="Helical" evidence="1">
    <location>
        <begin position="99"/>
        <end position="124"/>
    </location>
</feature>
<feature type="transmembrane region" description="Helical" evidence="1">
    <location>
        <begin position="328"/>
        <end position="352"/>
    </location>
</feature>
<dbReference type="AlphaFoldDB" id="A8ZR11"/>
<evidence type="ECO:0000256" key="1">
    <source>
        <dbReference type="SAM" id="Phobius"/>
    </source>
</evidence>
<dbReference type="KEGG" id="amr:AM1_H0097"/>
<keyword evidence="1" id="KW-1133">Transmembrane helix</keyword>
<feature type="transmembrane region" description="Helical" evidence="1">
    <location>
        <begin position="364"/>
        <end position="385"/>
    </location>
</feature>
<geneLocation type="plasmid" evidence="2 3">
    <name>pREB8</name>
</geneLocation>
<feature type="transmembrane region" description="Helical" evidence="1">
    <location>
        <begin position="54"/>
        <end position="79"/>
    </location>
</feature>
<organism evidence="2 3">
    <name type="scientific">Acaryochloris marina (strain MBIC 11017)</name>
    <dbReference type="NCBI Taxonomy" id="329726"/>
    <lineage>
        <taxon>Bacteria</taxon>
        <taxon>Bacillati</taxon>
        <taxon>Cyanobacteriota</taxon>
        <taxon>Cyanophyceae</taxon>
        <taxon>Acaryochloridales</taxon>
        <taxon>Acaryochloridaceae</taxon>
        <taxon>Acaryochloris</taxon>
    </lineage>
</organism>
<reference evidence="2 3" key="1">
    <citation type="journal article" date="2008" name="Proc. Natl. Acad. Sci. U.S.A.">
        <title>Niche adaptation and genome expansion in the chlorophyll d-producing cyanobacterium Acaryochloris marina.</title>
        <authorList>
            <person name="Swingley W.D."/>
            <person name="Chen M."/>
            <person name="Cheung P.C."/>
            <person name="Conrad A.L."/>
            <person name="Dejesa L.C."/>
            <person name="Hao J."/>
            <person name="Honchak B.M."/>
            <person name="Karbach L.E."/>
            <person name="Kurdoglu A."/>
            <person name="Lahiri S."/>
            <person name="Mastrian S.D."/>
            <person name="Miyashita H."/>
            <person name="Page L."/>
            <person name="Ramakrishna P."/>
            <person name="Satoh S."/>
            <person name="Sattley W.M."/>
            <person name="Shimada Y."/>
            <person name="Taylor H.L."/>
            <person name="Tomo T."/>
            <person name="Tsuchiya T."/>
            <person name="Wang Z.T."/>
            <person name="Raymond J."/>
            <person name="Mimuro M."/>
            <person name="Blankenship R.E."/>
            <person name="Touchman J.W."/>
        </authorList>
    </citation>
    <scope>NUCLEOTIDE SEQUENCE [LARGE SCALE GENOMIC DNA]</scope>
    <source>
        <strain evidence="3">MBIC 11017</strain>
        <plasmid evidence="3">Plasmid pREB8</plasmid>
    </source>
</reference>